<dbReference type="InterPro" id="IPR000725">
    <property type="entry name" value="Olfact_rcpt"/>
</dbReference>
<dbReference type="InterPro" id="IPR000276">
    <property type="entry name" value="GPCR_Rhodpsn"/>
</dbReference>
<dbReference type="GO" id="GO:0004930">
    <property type="term" value="F:G protein-coupled receptor activity"/>
    <property type="evidence" value="ECO:0007669"/>
    <property type="project" value="UniProtKB-KW"/>
</dbReference>
<dbReference type="GO" id="GO:0005886">
    <property type="term" value="C:plasma membrane"/>
    <property type="evidence" value="ECO:0007669"/>
    <property type="project" value="UniProtKB-SubCell"/>
</dbReference>
<dbReference type="InterPro" id="IPR050516">
    <property type="entry name" value="Olfactory_GPCR"/>
</dbReference>
<evidence type="ECO:0000256" key="14">
    <source>
        <dbReference type="RuleBase" id="RU363047"/>
    </source>
</evidence>
<dbReference type="KEGG" id="pcw:110219838"/>
<evidence type="ECO:0000256" key="1">
    <source>
        <dbReference type="ARBA" id="ARBA00002936"/>
    </source>
</evidence>
<keyword evidence="8 14" id="KW-1133">Transmembrane helix</keyword>
<keyword evidence="4 14" id="KW-1003">Cell membrane</keyword>
<keyword evidence="6 13" id="KW-0812">Transmembrane</keyword>
<evidence type="ECO:0000256" key="3">
    <source>
        <dbReference type="ARBA" id="ARBA00010663"/>
    </source>
</evidence>
<feature type="transmembrane region" description="Helical" evidence="14">
    <location>
        <begin position="96"/>
        <end position="118"/>
    </location>
</feature>
<name>A0A6P5LP71_PHACI</name>
<dbReference type="AlphaFoldDB" id="A0A6P5LP71"/>
<comment type="function">
    <text evidence="1">Odorant receptor.</text>
</comment>
<protein>
    <recommendedName>
        <fullName evidence="14">Olfactory receptor</fullName>
    </recommendedName>
</protein>
<accession>A0A6P5LP71</accession>
<sequence length="342" mass="37409">MVNHTVITNFFLMSFSDIWGLQILHAMLFSLIYLAALMGNLLIILVTTISQSLHTPMYFFLRHLSFIDLCYISVTVPKSILISLTHNNSISILECATQIFCIVFFACAELALLTVMSYDRYAAICHPLHYKTLMSRGACVQMATASWLNGSVSGIMHTVSTFSVPFCKANVLGQFFCEIPHLLRLSCSQPNFAEIGTTVTTTILGLGCFLYIVISYVYIFSTVLKMPSTEGRSKAFFTCLPHLIVTTVFFTTAFVAHVKPTSDTPSVLDLLVSVFYVVVAPTLNPAIYGLRNKDMKTALAKAENLEAATDAADSVTPKAYSQFAGAQSALVPPAVDCAPLSP</sequence>
<feature type="domain" description="G-protein coupled receptors family 1 profile" evidence="15">
    <location>
        <begin position="39"/>
        <end position="288"/>
    </location>
</feature>
<comment type="subcellular location">
    <subcellularLocation>
        <location evidence="2 14">Cell membrane</location>
        <topology evidence="2 14">Multi-pass membrane protein</topology>
    </subcellularLocation>
</comment>
<keyword evidence="12 13" id="KW-0807">Transducer</keyword>
<evidence type="ECO:0000256" key="11">
    <source>
        <dbReference type="ARBA" id="ARBA00023170"/>
    </source>
</evidence>
<feature type="transmembrane region" description="Helical" evidence="14">
    <location>
        <begin position="270"/>
        <end position="290"/>
    </location>
</feature>
<dbReference type="PROSITE" id="PS00237">
    <property type="entry name" value="G_PROTEIN_RECEP_F1_1"/>
    <property type="match status" value="1"/>
</dbReference>
<evidence type="ECO:0000313" key="16">
    <source>
        <dbReference type="Proteomes" id="UP000515140"/>
    </source>
</evidence>
<dbReference type="PROSITE" id="PS50262">
    <property type="entry name" value="G_PROTEIN_RECEP_F1_2"/>
    <property type="match status" value="1"/>
</dbReference>
<evidence type="ECO:0000256" key="6">
    <source>
        <dbReference type="ARBA" id="ARBA00022692"/>
    </source>
</evidence>
<evidence type="ECO:0000256" key="13">
    <source>
        <dbReference type="RuleBase" id="RU000688"/>
    </source>
</evidence>
<proteinExistence type="inferred from homology"/>
<feature type="transmembrane region" description="Helical" evidence="14">
    <location>
        <begin position="23"/>
        <end position="46"/>
    </location>
</feature>
<dbReference type="PRINTS" id="PR00245">
    <property type="entry name" value="OLFACTORYR"/>
</dbReference>
<gene>
    <name evidence="17" type="primary">LOC110219838</name>
</gene>
<feature type="transmembrane region" description="Helical" evidence="14">
    <location>
        <begin position="58"/>
        <end position="76"/>
    </location>
</feature>
<dbReference type="PRINTS" id="PR00237">
    <property type="entry name" value="GPCRRHODOPSN"/>
</dbReference>
<dbReference type="GeneID" id="110219838"/>
<keyword evidence="10 14" id="KW-0472">Membrane</keyword>
<feature type="transmembrane region" description="Helical" evidence="14">
    <location>
        <begin position="236"/>
        <end position="258"/>
    </location>
</feature>
<keyword evidence="5 14" id="KW-0716">Sensory transduction</keyword>
<keyword evidence="7 14" id="KW-0552">Olfaction</keyword>
<keyword evidence="11 13" id="KW-0675">Receptor</keyword>
<evidence type="ECO:0000256" key="12">
    <source>
        <dbReference type="ARBA" id="ARBA00023224"/>
    </source>
</evidence>
<dbReference type="RefSeq" id="XP_020859203.1">
    <property type="nucleotide sequence ID" value="XM_021003544.1"/>
</dbReference>
<dbReference type="SUPFAM" id="SSF81321">
    <property type="entry name" value="Family A G protein-coupled receptor-like"/>
    <property type="match status" value="1"/>
</dbReference>
<dbReference type="PANTHER" id="PTHR26452">
    <property type="entry name" value="OLFACTORY RECEPTOR"/>
    <property type="match status" value="1"/>
</dbReference>
<evidence type="ECO:0000256" key="5">
    <source>
        <dbReference type="ARBA" id="ARBA00022606"/>
    </source>
</evidence>
<evidence type="ECO:0000256" key="2">
    <source>
        <dbReference type="ARBA" id="ARBA00004651"/>
    </source>
</evidence>
<evidence type="ECO:0000313" key="17">
    <source>
        <dbReference type="RefSeq" id="XP_020859203.1"/>
    </source>
</evidence>
<organism evidence="16 17">
    <name type="scientific">Phascolarctos cinereus</name>
    <name type="common">Koala</name>
    <dbReference type="NCBI Taxonomy" id="38626"/>
    <lineage>
        <taxon>Eukaryota</taxon>
        <taxon>Metazoa</taxon>
        <taxon>Chordata</taxon>
        <taxon>Craniata</taxon>
        <taxon>Vertebrata</taxon>
        <taxon>Euteleostomi</taxon>
        <taxon>Mammalia</taxon>
        <taxon>Metatheria</taxon>
        <taxon>Diprotodontia</taxon>
        <taxon>Phascolarctidae</taxon>
        <taxon>Phascolarctos</taxon>
    </lineage>
</organism>
<comment type="similarity">
    <text evidence="3 13">Belongs to the G-protein coupled receptor 1 family.</text>
</comment>
<dbReference type="InterPro" id="IPR017452">
    <property type="entry name" value="GPCR_Rhodpsn_7TM"/>
</dbReference>
<feature type="transmembrane region" description="Helical" evidence="14">
    <location>
        <begin position="203"/>
        <end position="224"/>
    </location>
</feature>
<evidence type="ECO:0000256" key="7">
    <source>
        <dbReference type="ARBA" id="ARBA00022725"/>
    </source>
</evidence>
<dbReference type="FunFam" id="1.20.1070.10:FF:000037">
    <property type="entry name" value="Olfactory receptor"/>
    <property type="match status" value="1"/>
</dbReference>
<evidence type="ECO:0000256" key="10">
    <source>
        <dbReference type="ARBA" id="ARBA00023136"/>
    </source>
</evidence>
<dbReference type="InParanoid" id="A0A6P5LP71"/>
<dbReference type="Pfam" id="PF13853">
    <property type="entry name" value="7tm_4"/>
    <property type="match status" value="1"/>
</dbReference>
<evidence type="ECO:0000259" key="15">
    <source>
        <dbReference type="PROSITE" id="PS50262"/>
    </source>
</evidence>
<dbReference type="GO" id="GO:0004984">
    <property type="term" value="F:olfactory receptor activity"/>
    <property type="evidence" value="ECO:0007669"/>
    <property type="project" value="InterPro"/>
</dbReference>
<reference evidence="17" key="1">
    <citation type="submission" date="2025-08" db="UniProtKB">
        <authorList>
            <consortium name="RefSeq"/>
        </authorList>
    </citation>
    <scope>IDENTIFICATION</scope>
    <source>
        <tissue evidence="17">Spleen</tissue>
    </source>
</reference>
<dbReference type="CDD" id="cd15227">
    <property type="entry name" value="7tmA_OR14-like"/>
    <property type="match status" value="1"/>
</dbReference>
<evidence type="ECO:0000256" key="8">
    <source>
        <dbReference type="ARBA" id="ARBA00022989"/>
    </source>
</evidence>
<dbReference type="FunFam" id="1.10.1220.70:FF:000001">
    <property type="entry name" value="Olfactory receptor"/>
    <property type="match status" value="1"/>
</dbReference>
<keyword evidence="9 13" id="KW-0297">G-protein coupled receptor</keyword>
<keyword evidence="16" id="KW-1185">Reference proteome</keyword>
<dbReference type="Gene3D" id="1.20.1070.10">
    <property type="entry name" value="Rhodopsin 7-helix transmembrane proteins"/>
    <property type="match status" value="1"/>
</dbReference>
<evidence type="ECO:0000256" key="4">
    <source>
        <dbReference type="ARBA" id="ARBA00022475"/>
    </source>
</evidence>
<dbReference type="FunCoup" id="A0A6P5LP71">
    <property type="interactions" value="410"/>
</dbReference>
<evidence type="ECO:0000256" key="9">
    <source>
        <dbReference type="ARBA" id="ARBA00023040"/>
    </source>
</evidence>
<dbReference type="Proteomes" id="UP000515140">
    <property type="component" value="Unplaced"/>
</dbReference>